<name>A0A1M4XSL0_9ACTN</name>
<dbReference type="RefSeq" id="WP_072792262.1">
    <property type="nucleotide sequence ID" value="NZ_FQUL01000044.1"/>
</dbReference>
<dbReference type="InterPro" id="IPR043128">
    <property type="entry name" value="Rev_trsase/Diguanyl_cyclase"/>
</dbReference>
<evidence type="ECO:0000313" key="3">
    <source>
        <dbReference type="Proteomes" id="UP000184295"/>
    </source>
</evidence>
<sequence>MESDVAVARLLNNYAEIADRPIALLSKDRIWWVNESLCKLVAQAASGLLGSDISRLFSAPLVLSERRSMVSANHLRHATGVEVQCEVRTLPLSGAVWAVEVTVRSFYDQSGELEVFKQRFWTLADQVPVGIFISEVGLRLQYVNDHLAEIFESSVETLVGMGWLHRFLEADRAAVEETAIAALSGKKGSVTAQIQVPSGKRKRVHIQFAHVSSSDDAAGFVGTVEDVTDRLAHEQRLTHAATHDPLTQLPNRAALEVDLHAIVHAVREGSMQGVLVAFCDIDHFKSVNDNFGHLVGDQLLVEVSRRLQSACRGGDQAYRFAGDEFVLVFPDVVSDHDAMEIMHRLEKVMMPSVFLDYLEIKLSASFGYAIGMGAHLTLEDLLQRADAAMYERKSSREVLADRSEARYFGTAG</sequence>
<dbReference type="AlphaFoldDB" id="A0A1M4XSL0"/>
<dbReference type="Gene3D" id="3.30.70.270">
    <property type="match status" value="1"/>
</dbReference>
<dbReference type="Pfam" id="PF08448">
    <property type="entry name" value="PAS_4"/>
    <property type="match status" value="1"/>
</dbReference>
<dbReference type="PANTHER" id="PTHR44757">
    <property type="entry name" value="DIGUANYLATE CYCLASE DGCP"/>
    <property type="match status" value="1"/>
</dbReference>
<feature type="domain" description="GGDEF" evidence="1">
    <location>
        <begin position="272"/>
        <end position="410"/>
    </location>
</feature>
<dbReference type="SMART" id="SM00267">
    <property type="entry name" value="GGDEF"/>
    <property type="match status" value="1"/>
</dbReference>
<dbReference type="Pfam" id="PF13426">
    <property type="entry name" value="PAS_9"/>
    <property type="match status" value="1"/>
</dbReference>
<dbReference type="Proteomes" id="UP000184295">
    <property type="component" value="Unassembled WGS sequence"/>
</dbReference>
<dbReference type="SMART" id="SM00091">
    <property type="entry name" value="PAS"/>
    <property type="match status" value="2"/>
</dbReference>
<dbReference type="EMBL" id="FQUL01000044">
    <property type="protein sequence ID" value="SHE96242.1"/>
    <property type="molecule type" value="Genomic_DNA"/>
</dbReference>
<dbReference type="InterPro" id="IPR052155">
    <property type="entry name" value="Biofilm_reg_signaling"/>
</dbReference>
<dbReference type="InterPro" id="IPR035965">
    <property type="entry name" value="PAS-like_dom_sf"/>
</dbReference>
<proteinExistence type="predicted"/>
<dbReference type="NCBIfam" id="TIGR00254">
    <property type="entry name" value="GGDEF"/>
    <property type="match status" value="1"/>
</dbReference>
<dbReference type="NCBIfam" id="TIGR00229">
    <property type="entry name" value="sensory_box"/>
    <property type="match status" value="1"/>
</dbReference>
<organism evidence="2 3">
    <name type="scientific">Ferrithrix thermotolerans DSM 19514</name>
    <dbReference type="NCBI Taxonomy" id="1121881"/>
    <lineage>
        <taxon>Bacteria</taxon>
        <taxon>Bacillati</taxon>
        <taxon>Actinomycetota</taxon>
        <taxon>Acidimicrobiia</taxon>
        <taxon>Acidimicrobiales</taxon>
        <taxon>Acidimicrobiaceae</taxon>
        <taxon>Ferrithrix</taxon>
    </lineage>
</organism>
<dbReference type="InterPro" id="IPR000160">
    <property type="entry name" value="GGDEF_dom"/>
</dbReference>
<dbReference type="Gene3D" id="3.30.450.20">
    <property type="entry name" value="PAS domain"/>
    <property type="match status" value="1"/>
</dbReference>
<dbReference type="PANTHER" id="PTHR44757:SF2">
    <property type="entry name" value="BIOFILM ARCHITECTURE MAINTENANCE PROTEIN MBAA"/>
    <property type="match status" value="1"/>
</dbReference>
<protein>
    <submittedName>
        <fullName evidence="2">PAS domain S-box-containing protein/diguanylate cyclase (GGDEF) domain-containing protein</fullName>
    </submittedName>
</protein>
<dbReference type="InterPro" id="IPR000014">
    <property type="entry name" value="PAS"/>
</dbReference>
<gene>
    <name evidence="2" type="ORF">SAMN02745225_02115</name>
</gene>
<accession>A0A1M4XSL0</accession>
<dbReference type="Pfam" id="PF00990">
    <property type="entry name" value="GGDEF"/>
    <property type="match status" value="1"/>
</dbReference>
<reference evidence="3" key="1">
    <citation type="submission" date="2016-11" db="EMBL/GenBank/DDBJ databases">
        <authorList>
            <person name="Varghese N."/>
            <person name="Submissions S."/>
        </authorList>
    </citation>
    <scope>NUCLEOTIDE SEQUENCE [LARGE SCALE GENOMIC DNA]</scope>
    <source>
        <strain evidence="3">DSM 19514</strain>
    </source>
</reference>
<dbReference type="InterPro" id="IPR013656">
    <property type="entry name" value="PAS_4"/>
</dbReference>
<evidence type="ECO:0000313" key="2">
    <source>
        <dbReference type="EMBL" id="SHE96242.1"/>
    </source>
</evidence>
<dbReference type="STRING" id="1121881.SAMN02745225_02115"/>
<dbReference type="InterPro" id="IPR029787">
    <property type="entry name" value="Nucleotide_cyclase"/>
</dbReference>
<dbReference type="CDD" id="cd00130">
    <property type="entry name" value="PAS"/>
    <property type="match status" value="1"/>
</dbReference>
<evidence type="ECO:0000259" key="1">
    <source>
        <dbReference type="PROSITE" id="PS50887"/>
    </source>
</evidence>
<dbReference type="CDD" id="cd01949">
    <property type="entry name" value="GGDEF"/>
    <property type="match status" value="1"/>
</dbReference>
<dbReference type="PROSITE" id="PS50887">
    <property type="entry name" value="GGDEF"/>
    <property type="match status" value="1"/>
</dbReference>
<keyword evidence="3" id="KW-1185">Reference proteome</keyword>
<dbReference type="SUPFAM" id="SSF55073">
    <property type="entry name" value="Nucleotide cyclase"/>
    <property type="match status" value="1"/>
</dbReference>
<dbReference type="SUPFAM" id="SSF55785">
    <property type="entry name" value="PYP-like sensor domain (PAS domain)"/>
    <property type="match status" value="2"/>
</dbReference>